<dbReference type="SMART" id="SM00315">
    <property type="entry name" value="RGS"/>
    <property type="match status" value="1"/>
</dbReference>
<evidence type="ECO:0000313" key="4">
    <source>
        <dbReference type="Proteomes" id="UP000789396"/>
    </source>
</evidence>
<feature type="domain" description="RGS" evidence="2">
    <location>
        <begin position="77"/>
        <end position="204"/>
    </location>
</feature>
<dbReference type="Pfam" id="PF00615">
    <property type="entry name" value="RGS"/>
    <property type="match status" value="1"/>
</dbReference>
<feature type="compositionally biased region" description="Low complexity" evidence="1">
    <location>
        <begin position="344"/>
        <end position="359"/>
    </location>
</feature>
<dbReference type="PANTHER" id="PTHR10845:SF192">
    <property type="entry name" value="DOUBLE HIT, ISOFORM B"/>
    <property type="match status" value="1"/>
</dbReference>
<dbReference type="InterPro" id="IPR016137">
    <property type="entry name" value="RGS"/>
</dbReference>
<dbReference type="Proteomes" id="UP000789396">
    <property type="component" value="Unassembled WGS sequence"/>
</dbReference>
<name>A0A9N9H3I9_9GLOM</name>
<feature type="region of interest" description="Disordered" evidence="1">
    <location>
        <begin position="265"/>
        <end position="420"/>
    </location>
</feature>
<feature type="compositionally biased region" description="Polar residues" evidence="1">
    <location>
        <begin position="265"/>
        <end position="281"/>
    </location>
</feature>
<dbReference type="PANTHER" id="PTHR10845">
    <property type="entry name" value="REGULATOR OF G PROTEIN SIGNALING"/>
    <property type="match status" value="1"/>
</dbReference>
<dbReference type="PROSITE" id="PS50132">
    <property type="entry name" value="RGS"/>
    <property type="match status" value="1"/>
</dbReference>
<reference evidence="3" key="1">
    <citation type="submission" date="2021-06" db="EMBL/GenBank/DDBJ databases">
        <authorList>
            <person name="Kallberg Y."/>
            <person name="Tangrot J."/>
            <person name="Rosling A."/>
        </authorList>
    </citation>
    <scope>NUCLEOTIDE SEQUENCE</scope>
    <source>
        <strain evidence="3">IN212</strain>
    </source>
</reference>
<feature type="non-terminal residue" evidence="3">
    <location>
        <position position="1"/>
    </location>
</feature>
<keyword evidence="4" id="KW-1185">Reference proteome</keyword>
<dbReference type="EMBL" id="CAJVPZ010012943">
    <property type="protein sequence ID" value="CAG8644627.1"/>
    <property type="molecule type" value="Genomic_DNA"/>
</dbReference>
<evidence type="ECO:0000259" key="2">
    <source>
        <dbReference type="PROSITE" id="PS50132"/>
    </source>
</evidence>
<sequence>GKTNPRAKSELPASLPVFEWQVTGDSGLGDLMTQENNVISPPDDAIFGTTNERKIPVKRAPIVNIGRTSNVESSRIRLMQIIENEDARNTFQEYLKSQYCEENLDFYMDIVQYRELFSSEIDINNDVREISSTAKYIWNYYLDSDTSSKPLNVPQDLANQCRQKIDSKMFTKDIFDKLQQHCFDLMVQDSLPKFLRKSIMHENCSPSNSSIPSHLKPPSSSQKPLFGPRRSLSSGSLRARMASTLATLKTAVSEVNISTGLQLNSATTDNQTPKCNKNNISAPIHLSKSKDQTSQTIMAQKNKTNSSFNISAPIPLSKDQTSQSIMAQTNKSNSSFNVTAAQENKSSSSENRSNSSFNSTYAQENRSNSSFNSTFAHENRSNSSFNITSTNVDLPESNRSSTVSTDSVPSSPSTISSFSTNSVSSRLSLSKITRRVLTRRRNSTSLVSAPKIMEMPGSYPCATVVDGDECDELGNMSHGQPSWQKQKLRRNMSTSDFQSGSKPHSSIVMGNRIFGTDKSLPPIPAAN</sequence>
<dbReference type="Gene3D" id="1.10.167.10">
    <property type="entry name" value="Regulator of G-protein Signalling 4, domain 2"/>
    <property type="match status" value="1"/>
</dbReference>
<dbReference type="AlphaFoldDB" id="A0A9N9H3I9"/>
<dbReference type="CDD" id="cd07440">
    <property type="entry name" value="RGS"/>
    <property type="match status" value="1"/>
</dbReference>
<feature type="compositionally biased region" description="Polar residues" evidence="1">
    <location>
        <begin position="318"/>
        <end position="343"/>
    </location>
</feature>
<feature type="compositionally biased region" description="Polar residues" evidence="1">
    <location>
        <begin position="205"/>
        <end position="223"/>
    </location>
</feature>
<protein>
    <submittedName>
        <fullName evidence="3">19439_t:CDS:1</fullName>
    </submittedName>
</protein>
<dbReference type="InterPro" id="IPR044926">
    <property type="entry name" value="RGS_subdomain_2"/>
</dbReference>
<dbReference type="OrthoDB" id="196547at2759"/>
<gene>
    <name evidence="3" type="ORF">RFULGI_LOCUS8209</name>
</gene>
<dbReference type="InterPro" id="IPR036305">
    <property type="entry name" value="RGS_sf"/>
</dbReference>
<evidence type="ECO:0000256" key="1">
    <source>
        <dbReference type="SAM" id="MobiDB-lite"/>
    </source>
</evidence>
<comment type="caution">
    <text evidence="3">The sequence shown here is derived from an EMBL/GenBank/DDBJ whole genome shotgun (WGS) entry which is preliminary data.</text>
</comment>
<feature type="compositionally biased region" description="Polar residues" evidence="1">
    <location>
        <begin position="292"/>
        <end position="310"/>
    </location>
</feature>
<proteinExistence type="predicted"/>
<organism evidence="3 4">
    <name type="scientific">Racocetra fulgida</name>
    <dbReference type="NCBI Taxonomy" id="60492"/>
    <lineage>
        <taxon>Eukaryota</taxon>
        <taxon>Fungi</taxon>
        <taxon>Fungi incertae sedis</taxon>
        <taxon>Mucoromycota</taxon>
        <taxon>Glomeromycotina</taxon>
        <taxon>Glomeromycetes</taxon>
        <taxon>Diversisporales</taxon>
        <taxon>Gigasporaceae</taxon>
        <taxon>Racocetra</taxon>
    </lineage>
</organism>
<accession>A0A9N9H3I9</accession>
<feature type="compositionally biased region" description="Polar residues" evidence="1">
    <location>
        <begin position="360"/>
        <end position="392"/>
    </location>
</feature>
<feature type="compositionally biased region" description="Low complexity" evidence="1">
    <location>
        <begin position="400"/>
        <end position="420"/>
    </location>
</feature>
<feature type="region of interest" description="Disordered" evidence="1">
    <location>
        <begin position="205"/>
        <end position="234"/>
    </location>
</feature>
<dbReference type="SUPFAM" id="SSF48097">
    <property type="entry name" value="Regulator of G-protein signaling, RGS"/>
    <property type="match status" value="1"/>
</dbReference>
<evidence type="ECO:0000313" key="3">
    <source>
        <dbReference type="EMBL" id="CAG8644627.1"/>
    </source>
</evidence>